<protein>
    <recommendedName>
        <fullName evidence="6 9">5-hydroxyisourate hydrolase</fullName>
        <shortName evidence="9">HIU hydrolase</shortName>
        <shortName evidence="9">HIUHase</shortName>
        <ecNumber evidence="5 9">3.5.2.17</ecNumber>
    </recommendedName>
</protein>
<dbReference type="EC" id="3.5.2.17" evidence="5 9"/>
<dbReference type="EMBL" id="CP072801">
    <property type="protein sequence ID" value="QTR44915.1"/>
    <property type="molecule type" value="Genomic_DNA"/>
</dbReference>
<dbReference type="PANTHER" id="PTHR10395:SF7">
    <property type="entry name" value="5-HYDROXYISOURATE HYDROLASE"/>
    <property type="match status" value="1"/>
</dbReference>
<gene>
    <name evidence="11" type="primary">uraH</name>
    <name evidence="11" type="ORF">J9253_12925</name>
</gene>
<evidence type="ECO:0000313" key="12">
    <source>
        <dbReference type="Proteomes" id="UP000672039"/>
    </source>
</evidence>
<evidence type="ECO:0000256" key="4">
    <source>
        <dbReference type="ARBA" id="ARBA00011881"/>
    </source>
</evidence>
<dbReference type="InterPro" id="IPR000895">
    <property type="entry name" value="Transthyretin/HIU_hydrolase"/>
</dbReference>
<dbReference type="RefSeq" id="WP_210221356.1">
    <property type="nucleotide sequence ID" value="NZ_CP072801.1"/>
</dbReference>
<evidence type="ECO:0000256" key="5">
    <source>
        <dbReference type="ARBA" id="ARBA00012609"/>
    </source>
</evidence>
<dbReference type="Proteomes" id="UP000672039">
    <property type="component" value="Chromosome"/>
</dbReference>
<evidence type="ECO:0000256" key="2">
    <source>
        <dbReference type="ARBA" id="ARBA00002704"/>
    </source>
</evidence>
<dbReference type="Pfam" id="PF00576">
    <property type="entry name" value="Transthyretin"/>
    <property type="match status" value="1"/>
</dbReference>
<dbReference type="InterPro" id="IPR036817">
    <property type="entry name" value="Transthyretin/HIU_hydrolase_sf"/>
</dbReference>
<reference evidence="11 12" key="1">
    <citation type="submission" date="2021-04" db="EMBL/GenBank/DDBJ databases">
        <title>Genomics, taxonomy and metabolism of representatives of sulfur bacteria of the genus Thiothrix: Thiothrix fructosivorans QT, Thiothrix unzii A1T and three new species, Thiothrix subterranea sp. nov., Thiothrix litoralis sp. nov. and 'Candidatus Thiothrix anitrata' sp. nov.</title>
        <authorList>
            <person name="Ravin N.V."/>
            <person name="Smolyakov D."/>
            <person name="Rudenko T.S."/>
            <person name="Mardanov A.V."/>
            <person name="Beletsky A.V."/>
            <person name="Markov N.D."/>
            <person name="Fomenkov A.I."/>
            <person name="Roberts R.J."/>
            <person name="Karnachuk O.V."/>
            <person name="Novikov A."/>
            <person name="Grabovich M.Y."/>
        </authorList>
    </citation>
    <scope>NUCLEOTIDE SEQUENCE [LARGE SCALE GENOMIC DNA]</scope>
    <source>
        <strain evidence="11 12">AS</strain>
    </source>
</reference>
<sequence length="118" mass="13159">MTGLTTHVLDTANGCPAANVRLELYACASATERSLIKQTMTNHDGRCDAPLLTVDEMRTGIWELVFHVADYFRQANTPLSEPPFLDVITLRFAIADMTAHYHVPLLVSPWSYSTYRGS</sequence>
<dbReference type="GO" id="GO:0033971">
    <property type="term" value="F:hydroxyisourate hydrolase activity"/>
    <property type="evidence" value="ECO:0007669"/>
    <property type="project" value="UniProtKB-EC"/>
</dbReference>
<dbReference type="CDD" id="cd05822">
    <property type="entry name" value="TLP_HIUase"/>
    <property type="match status" value="1"/>
</dbReference>
<keyword evidence="12" id="KW-1185">Reference proteome</keyword>
<evidence type="ECO:0000256" key="8">
    <source>
        <dbReference type="ARBA" id="ARBA00022801"/>
    </source>
</evidence>
<dbReference type="InterPro" id="IPR023416">
    <property type="entry name" value="Transthyretin/HIU_hydrolase_d"/>
</dbReference>
<evidence type="ECO:0000256" key="3">
    <source>
        <dbReference type="ARBA" id="ARBA00009850"/>
    </source>
</evidence>
<proteinExistence type="inferred from homology"/>
<name>A0ABX7WNC2_9GAMM</name>
<organism evidence="11 12">
    <name type="scientific">Thiothrix litoralis</name>
    <dbReference type="NCBI Taxonomy" id="2891210"/>
    <lineage>
        <taxon>Bacteria</taxon>
        <taxon>Pseudomonadati</taxon>
        <taxon>Pseudomonadota</taxon>
        <taxon>Gammaproteobacteria</taxon>
        <taxon>Thiotrichales</taxon>
        <taxon>Thiotrichaceae</taxon>
        <taxon>Thiothrix</taxon>
    </lineage>
</organism>
<dbReference type="Gene3D" id="2.60.40.180">
    <property type="entry name" value="Transthyretin/hydroxyisourate hydrolase domain"/>
    <property type="match status" value="1"/>
</dbReference>
<dbReference type="PROSITE" id="PS00769">
    <property type="entry name" value="TRANSTHYRETIN_2"/>
    <property type="match status" value="1"/>
</dbReference>
<dbReference type="PRINTS" id="PR00189">
    <property type="entry name" value="TRNSTHYRETIN"/>
</dbReference>
<evidence type="ECO:0000256" key="6">
    <source>
        <dbReference type="ARBA" id="ARBA00017539"/>
    </source>
</evidence>
<accession>A0ABX7WNC2</accession>
<keyword evidence="8 9" id="KW-0378">Hydrolase</keyword>
<comment type="similarity">
    <text evidence="3 9">Belongs to the transthyretin family. 5-hydroxyisourate hydrolase subfamily.</text>
</comment>
<evidence type="ECO:0000313" key="11">
    <source>
        <dbReference type="EMBL" id="QTR44915.1"/>
    </source>
</evidence>
<dbReference type="NCBIfam" id="TIGR02962">
    <property type="entry name" value="hdxy_isourate"/>
    <property type="match status" value="1"/>
</dbReference>
<dbReference type="InterPro" id="IPR023419">
    <property type="entry name" value="Transthyretin_CS"/>
</dbReference>
<evidence type="ECO:0000256" key="1">
    <source>
        <dbReference type="ARBA" id="ARBA00001043"/>
    </source>
</evidence>
<dbReference type="SUPFAM" id="SSF49472">
    <property type="entry name" value="Transthyretin (synonym: prealbumin)"/>
    <property type="match status" value="1"/>
</dbReference>
<comment type="catalytic activity">
    <reaction evidence="1 9">
        <text>5-hydroxyisourate + H2O = 5-hydroxy-2-oxo-4-ureido-2,5-dihydro-1H-imidazole-5-carboxylate + H(+)</text>
        <dbReference type="Rhea" id="RHEA:23736"/>
        <dbReference type="ChEBI" id="CHEBI:15377"/>
        <dbReference type="ChEBI" id="CHEBI:15378"/>
        <dbReference type="ChEBI" id="CHEBI:18072"/>
        <dbReference type="ChEBI" id="CHEBI:58639"/>
        <dbReference type="EC" id="3.5.2.17"/>
    </reaction>
</comment>
<evidence type="ECO:0000256" key="7">
    <source>
        <dbReference type="ARBA" id="ARBA00022631"/>
    </source>
</evidence>
<evidence type="ECO:0000256" key="9">
    <source>
        <dbReference type="RuleBase" id="RU361270"/>
    </source>
</evidence>
<keyword evidence="7 9" id="KW-0659">Purine metabolism</keyword>
<dbReference type="InterPro" id="IPR014306">
    <property type="entry name" value="Hydroxyisourate_hydrolase"/>
</dbReference>
<feature type="domain" description="Transthyretin/hydroxyisourate hydrolase" evidence="10">
    <location>
        <begin position="4"/>
        <end position="117"/>
    </location>
</feature>
<evidence type="ECO:0000259" key="10">
    <source>
        <dbReference type="Pfam" id="PF00576"/>
    </source>
</evidence>
<comment type="function">
    <text evidence="2">Catalyzes the hydrolysis of 5-hydroxyisourate (HIU) to 2-oxo-4-hydroxy-4-carboxy-5-ureidoimidazoline (OHCU).</text>
</comment>
<comment type="subunit">
    <text evidence="4 9">Homotetramer.</text>
</comment>
<dbReference type="PANTHER" id="PTHR10395">
    <property type="entry name" value="URICASE AND TRANSTHYRETIN-RELATED"/>
    <property type="match status" value="1"/>
</dbReference>